<dbReference type="Proteomes" id="UP001055072">
    <property type="component" value="Unassembled WGS sequence"/>
</dbReference>
<proteinExistence type="predicted"/>
<evidence type="ECO:0000313" key="1">
    <source>
        <dbReference type="EMBL" id="KAI0087214.1"/>
    </source>
</evidence>
<dbReference type="EMBL" id="MU274919">
    <property type="protein sequence ID" value="KAI0087214.1"/>
    <property type="molecule type" value="Genomic_DNA"/>
</dbReference>
<evidence type="ECO:0000313" key="2">
    <source>
        <dbReference type="Proteomes" id="UP001055072"/>
    </source>
</evidence>
<gene>
    <name evidence="1" type="ORF">BDY19DRAFT_308432</name>
</gene>
<comment type="caution">
    <text evidence="1">The sequence shown here is derived from an EMBL/GenBank/DDBJ whole genome shotgun (WGS) entry which is preliminary data.</text>
</comment>
<organism evidence="1 2">
    <name type="scientific">Irpex rosettiformis</name>
    <dbReference type="NCBI Taxonomy" id="378272"/>
    <lineage>
        <taxon>Eukaryota</taxon>
        <taxon>Fungi</taxon>
        <taxon>Dikarya</taxon>
        <taxon>Basidiomycota</taxon>
        <taxon>Agaricomycotina</taxon>
        <taxon>Agaricomycetes</taxon>
        <taxon>Polyporales</taxon>
        <taxon>Irpicaceae</taxon>
        <taxon>Irpex</taxon>
    </lineage>
</organism>
<reference evidence="1" key="1">
    <citation type="journal article" date="2021" name="Environ. Microbiol.">
        <title>Gene family expansions and transcriptome signatures uncover fungal adaptations to wood decay.</title>
        <authorList>
            <person name="Hage H."/>
            <person name="Miyauchi S."/>
            <person name="Viragh M."/>
            <person name="Drula E."/>
            <person name="Min B."/>
            <person name="Chaduli D."/>
            <person name="Navarro D."/>
            <person name="Favel A."/>
            <person name="Norest M."/>
            <person name="Lesage-Meessen L."/>
            <person name="Balint B."/>
            <person name="Merenyi Z."/>
            <person name="de Eugenio L."/>
            <person name="Morin E."/>
            <person name="Martinez A.T."/>
            <person name="Baldrian P."/>
            <person name="Stursova M."/>
            <person name="Martinez M.J."/>
            <person name="Novotny C."/>
            <person name="Magnuson J.K."/>
            <person name="Spatafora J.W."/>
            <person name="Maurice S."/>
            <person name="Pangilinan J."/>
            <person name="Andreopoulos W."/>
            <person name="LaButti K."/>
            <person name="Hundley H."/>
            <person name="Na H."/>
            <person name="Kuo A."/>
            <person name="Barry K."/>
            <person name="Lipzen A."/>
            <person name="Henrissat B."/>
            <person name="Riley R."/>
            <person name="Ahrendt S."/>
            <person name="Nagy L.G."/>
            <person name="Grigoriev I.V."/>
            <person name="Martin F."/>
            <person name="Rosso M.N."/>
        </authorList>
    </citation>
    <scope>NUCLEOTIDE SEQUENCE</scope>
    <source>
        <strain evidence="1">CBS 384.51</strain>
    </source>
</reference>
<protein>
    <submittedName>
        <fullName evidence="1">Uncharacterized protein</fullName>
    </submittedName>
</protein>
<accession>A0ACB8TYZ9</accession>
<keyword evidence="2" id="KW-1185">Reference proteome</keyword>
<sequence length="201" mass="21904">MSAPSIVRSLPTIRSVALSSLLICSLIGLGASGAFIALLNDNGRTLDDRAGFAVAIPVLTLVLVAPMFIIDLFRKGAFTSMIIVELPVLGVLFILWLADAAWQSNLLSEIQPVCSIPASRQSDIAQKFCTDIQLVVAFGWIAWITLLGYFVTLLTVCIDGAKRDASIWKSSVRECDFGYESSSQSMDKFAQQENESFSVRF</sequence>
<name>A0ACB8TYZ9_9APHY</name>